<accession>G2E896</accession>
<feature type="domain" description="ATPase AAA-type core" evidence="1">
    <location>
        <begin position="337"/>
        <end position="474"/>
    </location>
</feature>
<dbReference type="SUPFAM" id="SSF52540">
    <property type="entry name" value="P-loop containing nucleoside triphosphate hydrolases"/>
    <property type="match status" value="1"/>
</dbReference>
<evidence type="ECO:0000313" key="3">
    <source>
        <dbReference type="Proteomes" id="UP000004200"/>
    </source>
</evidence>
<dbReference type="Pfam" id="PF00004">
    <property type="entry name" value="AAA"/>
    <property type="match status" value="1"/>
</dbReference>
<dbReference type="InterPro" id="IPR027065">
    <property type="entry name" value="Lon_Prtase"/>
</dbReference>
<dbReference type="GO" id="GO:0004252">
    <property type="term" value="F:serine-type endopeptidase activity"/>
    <property type="evidence" value="ECO:0007669"/>
    <property type="project" value="InterPro"/>
</dbReference>
<dbReference type="RefSeq" id="WP_007043222.1">
    <property type="nucleotide sequence ID" value="NZ_AFWT01000070.1"/>
</dbReference>
<comment type="caution">
    <text evidence="2">The sequence shown here is derived from an EMBL/GenBank/DDBJ whole genome shotgun (WGS) entry which is preliminary data.</text>
</comment>
<dbReference type="Proteomes" id="UP000004200">
    <property type="component" value="Unassembled WGS sequence"/>
</dbReference>
<dbReference type="AlphaFoldDB" id="G2E896"/>
<keyword evidence="3" id="KW-1185">Reference proteome</keyword>
<dbReference type="GO" id="GO:0016887">
    <property type="term" value="F:ATP hydrolysis activity"/>
    <property type="evidence" value="ECO:0007669"/>
    <property type="project" value="InterPro"/>
</dbReference>
<dbReference type="GO" id="GO:0006515">
    <property type="term" value="P:protein quality control for misfolded or incompletely synthesized proteins"/>
    <property type="evidence" value="ECO:0007669"/>
    <property type="project" value="TreeGrafter"/>
</dbReference>
<evidence type="ECO:0000259" key="1">
    <source>
        <dbReference type="Pfam" id="PF00004"/>
    </source>
</evidence>
<dbReference type="GO" id="GO:0007005">
    <property type="term" value="P:mitochondrion organization"/>
    <property type="evidence" value="ECO:0007669"/>
    <property type="project" value="TreeGrafter"/>
</dbReference>
<dbReference type="OrthoDB" id="9809379at2"/>
<sequence length="550" mass="61674">MGLDRNFLLDETAWESAWRQWRTAELLHCLYRLAPEPLDEEIVVELHRPRFLVDARLIRLQIPDEAGRIRLRFGLEHDRAVIPLRLSRSLEDLLGDGIEIRIDRDSLEDYLCFHACFVQPDGNPPTVLVGSEDFRHLLDLGTNKPSWMDARHRISAPIPETDESEHWLRSLPALVDRELTLVHYLVERDGQVRTLAREPDRCLLTLPEQVRALCAAASPHQRTVAAADAGYQGDWPEGDLAKPPIPLVEGTATAERRTGVRVVQTIAPAESTDLETALAPYQALLESPCPLAPVPDLEWLSMQLRDAFPWLERVTRAILQELAVAAQGRGGFRLPPLLLLGDAGIGKTAYARFLAEIGGVHSRLLSLAGKTDNRDLIGTARGWGNRHPGLGIRLIAESGQANPLIVLDEIDKAGGSRDNGNVHDALLTLLEPQSARAIHDDFLCGSVDLSHLSYIATANRVDLLPGALLDRFRVFRVDPPEPEHYPAIVHRTIQAYVERHQLDPRLLPPLDEVDWRWLGQFFRSPRQARKATETLIGHRLTHPRPGMRLN</sequence>
<protein>
    <submittedName>
        <fullName evidence="2">AAA ATPase central domain protein</fullName>
    </submittedName>
</protein>
<dbReference type="GO" id="GO:0003697">
    <property type="term" value="F:single-stranded DNA binding"/>
    <property type="evidence" value="ECO:0007669"/>
    <property type="project" value="TreeGrafter"/>
</dbReference>
<dbReference type="InterPro" id="IPR003959">
    <property type="entry name" value="ATPase_AAA_core"/>
</dbReference>
<evidence type="ECO:0000313" key="2">
    <source>
        <dbReference type="EMBL" id="EGV27676.1"/>
    </source>
</evidence>
<proteinExistence type="predicted"/>
<dbReference type="GO" id="GO:0005524">
    <property type="term" value="F:ATP binding"/>
    <property type="evidence" value="ECO:0007669"/>
    <property type="project" value="InterPro"/>
</dbReference>
<dbReference type="PANTHER" id="PTHR43718:SF2">
    <property type="entry name" value="LON PROTEASE HOMOLOG, MITOCHONDRIAL"/>
    <property type="match status" value="1"/>
</dbReference>
<dbReference type="PANTHER" id="PTHR43718">
    <property type="entry name" value="LON PROTEASE"/>
    <property type="match status" value="1"/>
</dbReference>
<dbReference type="InterPro" id="IPR027417">
    <property type="entry name" value="P-loop_NTPase"/>
</dbReference>
<dbReference type="eggNOG" id="COG0466">
    <property type="taxonomic scope" value="Bacteria"/>
</dbReference>
<dbReference type="STRING" id="765913.ThidrDRAFT_4510"/>
<name>G2E896_9GAMM</name>
<dbReference type="GO" id="GO:0004176">
    <property type="term" value="F:ATP-dependent peptidase activity"/>
    <property type="evidence" value="ECO:0007669"/>
    <property type="project" value="InterPro"/>
</dbReference>
<dbReference type="EMBL" id="AFWT01000070">
    <property type="protein sequence ID" value="EGV27676.1"/>
    <property type="molecule type" value="Genomic_DNA"/>
</dbReference>
<dbReference type="GO" id="GO:0051131">
    <property type="term" value="P:chaperone-mediated protein complex assembly"/>
    <property type="evidence" value="ECO:0007669"/>
    <property type="project" value="TreeGrafter"/>
</dbReference>
<gene>
    <name evidence="2" type="ORF">ThidrDRAFT_4510</name>
</gene>
<dbReference type="Gene3D" id="3.40.50.300">
    <property type="entry name" value="P-loop containing nucleotide triphosphate hydrolases"/>
    <property type="match status" value="1"/>
</dbReference>
<reference evidence="2 3" key="1">
    <citation type="submission" date="2011-06" db="EMBL/GenBank/DDBJ databases">
        <title>The draft genome of Thiorhodococcus drewsii AZ1.</title>
        <authorList>
            <consortium name="US DOE Joint Genome Institute (JGI-PGF)"/>
            <person name="Lucas S."/>
            <person name="Han J."/>
            <person name="Lapidus A."/>
            <person name="Cheng J.-F."/>
            <person name="Goodwin L."/>
            <person name="Pitluck S."/>
            <person name="Peters L."/>
            <person name="Land M.L."/>
            <person name="Hauser L."/>
            <person name="Vogl K."/>
            <person name="Liu Z."/>
            <person name="Imhoff J."/>
            <person name="Thiel V."/>
            <person name="Frigaard N.-U."/>
            <person name="Bryant D.A."/>
            <person name="Woyke T.J."/>
        </authorList>
    </citation>
    <scope>NUCLEOTIDE SEQUENCE [LARGE SCALE GENOMIC DNA]</scope>
    <source>
        <strain evidence="2 3">AZ1</strain>
    </source>
</reference>
<organism evidence="2 3">
    <name type="scientific">Thiorhodococcus drewsii AZ1</name>
    <dbReference type="NCBI Taxonomy" id="765913"/>
    <lineage>
        <taxon>Bacteria</taxon>
        <taxon>Pseudomonadati</taxon>
        <taxon>Pseudomonadota</taxon>
        <taxon>Gammaproteobacteria</taxon>
        <taxon>Chromatiales</taxon>
        <taxon>Chromatiaceae</taxon>
        <taxon>Thiorhodococcus</taxon>
    </lineage>
</organism>
<dbReference type="PATRIC" id="fig|765913.3.peg.4577"/>